<dbReference type="AlphaFoldDB" id="A0A3S5AE27"/>
<dbReference type="GO" id="GO:0006325">
    <property type="term" value="P:chromatin organization"/>
    <property type="evidence" value="ECO:0007669"/>
    <property type="project" value="UniProtKB-KW"/>
</dbReference>
<dbReference type="GO" id="GO:0000403">
    <property type="term" value="F:Y-form DNA binding"/>
    <property type="evidence" value="ECO:0007669"/>
    <property type="project" value="TreeGrafter"/>
</dbReference>
<keyword evidence="5" id="KW-0156">Chromatin regulator</keyword>
<keyword evidence="7" id="KW-0238">DNA-binding</keyword>
<dbReference type="GO" id="GO:0035097">
    <property type="term" value="C:histone methyltransferase complex"/>
    <property type="evidence" value="ECO:0007669"/>
    <property type="project" value="TreeGrafter"/>
</dbReference>
<keyword evidence="12" id="KW-1185">Reference proteome</keyword>
<dbReference type="GO" id="GO:0006357">
    <property type="term" value="P:regulation of transcription by RNA polymerase II"/>
    <property type="evidence" value="ECO:0007669"/>
    <property type="project" value="TreeGrafter"/>
</dbReference>
<organism evidence="11 12">
    <name type="scientific">Protopolystoma xenopodis</name>
    <dbReference type="NCBI Taxonomy" id="117903"/>
    <lineage>
        <taxon>Eukaryota</taxon>
        <taxon>Metazoa</taxon>
        <taxon>Spiralia</taxon>
        <taxon>Lophotrochozoa</taxon>
        <taxon>Platyhelminthes</taxon>
        <taxon>Monogenea</taxon>
        <taxon>Polyopisthocotylea</taxon>
        <taxon>Polystomatidea</taxon>
        <taxon>Polystomatidae</taxon>
        <taxon>Protopolystoma</taxon>
    </lineage>
</organism>
<dbReference type="EMBL" id="CAAALY010083420">
    <property type="protein sequence ID" value="VEL26882.1"/>
    <property type="molecule type" value="Genomic_DNA"/>
</dbReference>
<dbReference type="OrthoDB" id="5962932at2759"/>
<dbReference type="Proteomes" id="UP000784294">
    <property type="component" value="Unassembled WGS sequence"/>
</dbReference>
<feature type="region of interest" description="Disordered" evidence="10">
    <location>
        <begin position="79"/>
        <end position="123"/>
    </location>
</feature>
<dbReference type="InterPro" id="IPR007747">
    <property type="entry name" value="Menin"/>
</dbReference>
<evidence type="ECO:0000256" key="10">
    <source>
        <dbReference type="SAM" id="MobiDB-lite"/>
    </source>
</evidence>
<dbReference type="GO" id="GO:0000785">
    <property type="term" value="C:chromatin"/>
    <property type="evidence" value="ECO:0007669"/>
    <property type="project" value="TreeGrafter"/>
</dbReference>
<evidence type="ECO:0000256" key="2">
    <source>
        <dbReference type="ARBA" id="ARBA00021162"/>
    </source>
</evidence>
<accession>A0A3S5AE27</accession>
<evidence type="ECO:0000313" key="12">
    <source>
        <dbReference type="Proteomes" id="UP000784294"/>
    </source>
</evidence>
<dbReference type="GO" id="GO:0045786">
    <property type="term" value="P:negative regulation of cell cycle"/>
    <property type="evidence" value="ECO:0007669"/>
    <property type="project" value="TreeGrafter"/>
</dbReference>
<sequence length="217" mass="21988">MTSSKAGLLDSFGLAFTTVAVCQLLGYSDVFLALSEDHAWVEFSSNTGPRETADVSTIVPYQAAAASLTATAVAPMDKSTSISGSASPSPAYAPNSYTQTGSDSGPDHRNVGHGSSTAELSHSLIPGKDSANIIVTADNSNIVPTVASETSASSYSSGTEPQLLIGSIPRSSKSWLYVNGRPIICSPPIIACAAAVAALQPGSSCPTALSLAQAHAI</sequence>
<keyword evidence="8" id="KW-0804">Transcription</keyword>
<gene>
    <name evidence="11" type="ORF">PXEA_LOCUS20322</name>
</gene>
<keyword evidence="6" id="KW-0805">Transcription regulation</keyword>
<evidence type="ECO:0000313" key="11">
    <source>
        <dbReference type="EMBL" id="VEL26882.1"/>
    </source>
</evidence>
<reference evidence="11" key="1">
    <citation type="submission" date="2018-11" db="EMBL/GenBank/DDBJ databases">
        <authorList>
            <consortium name="Pathogen Informatics"/>
        </authorList>
    </citation>
    <scope>NUCLEOTIDE SEQUENCE</scope>
</reference>
<dbReference type="PANTHER" id="PTHR12693">
    <property type="entry name" value="MENIN"/>
    <property type="match status" value="1"/>
</dbReference>
<evidence type="ECO:0000256" key="8">
    <source>
        <dbReference type="ARBA" id="ARBA00023163"/>
    </source>
</evidence>
<evidence type="ECO:0000256" key="6">
    <source>
        <dbReference type="ARBA" id="ARBA00023015"/>
    </source>
</evidence>
<keyword evidence="3" id="KW-0678">Repressor</keyword>
<evidence type="ECO:0000256" key="3">
    <source>
        <dbReference type="ARBA" id="ARBA00022491"/>
    </source>
</evidence>
<comment type="caution">
    <text evidence="11">The sequence shown here is derived from an EMBL/GenBank/DDBJ whole genome shotgun (WGS) entry which is preliminary data.</text>
</comment>
<comment type="subcellular location">
    <subcellularLocation>
        <location evidence="1">Nucleus</location>
    </subcellularLocation>
</comment>
<dbReference type="PANTHER" id="PTHR12693:SF3">
    <property type="entry name" value="MENIN"/>
    <property type="match status" value="1"/>
</dbReference>
<evidence type="ECO:0000256" key="4">
    <source>
        <dbReference type="ARBA" id="ARBA00022553"/>
    </source>
</evidence>
<dbReference type="GO" id="GO:0000976">
    <property type="term" value="F:transcription cis-regulatory region binding"/>
    <property type="evidence" value="ECO:0007669"/>
    <property type="project" value="TreeGrafter"/>
</dbReference>
<protein>
    <recommendedName>
        <fullName evidence="2">Menin</fullName>
    </recommendedName>
</protein>
<keyword evidence="4" id="KW-0597">Phosphoprotein</keyword>
<feature type="compositionally biased region" description="Low complexity" evidence="10">
    <location>
        <begin position="79"/>
        <end position="96"/>
    </location>
</feature>
<evidence type="ECO:0000256" key="9">
    <source>
        <dbReference type="ARBA" id="ARBA00023242"/>
    </source>
</evidence>
<evidence type="ECO:0000256" key="5">
    <source>
        <dbReference type="ARBA" id="ARBA00022853"/>
    </source>
</evidence>
<feature type="non-terminal residue" evidence="11">
    <location>
        <position position="217"/>
    </location>
</feature>
<keyword evidence="9" id="KW-0539">Nucleus</keyword>
<evidence type="ECO:0000256" key="1">
    <source>
        <dbReference type="ARBA" id="ARBA00004123"/>
    </source>
</evidence>
<dbReference type="Pfam" id="PF05053">
    <property type="entry name" value="Menin"/>
    <property type="match status" value="1"/>
</dbReference>
<proteinExistence type="predicted"/>
<evidence type="ECO:0000256" key="7">
    <source>
        <dbReference type="ARBA" id="ARBA00023125"/>
    </source>
</evidence>
<dbReference type="GO" id="GO:0008285">
    <property type="term" value="P:negative regulation of cell population proliferation"/>
    <property type="evidence" value="ECO:0007669"/>
    <property type="project" value="TreeGrafter"/>
</dbReference>
<name>A0A3S5AE27_9PLAT</name>
<dbReference type="GO" id="GO:0003682">
    <property type="term" value="F:chromatin binding"/>
    <property type="evidence" value="ECO:0007669"/>
    <property type="project" value="TreeGrafter"/>
</dbReference>